<proteinExistence type="predicted"/>
<keyword evidence="1 2" id="KW-0175">Coiled coil</keyword>
<dbReference type="GO" id="GO:0051286">
    <property type="term" value="C:cell tip"/>
    <property type="evidence" value="ECO:0007669"/>
    <property type="project" value="TreeGrafter"/>
</dbReference>
<dbReference type="CDD" id="cd21044">
    <property type="entry name" value="Rab11BD_RAB3IP_like"/>
    <property type="match status" value="1"/>
</dbReference>
<dbReference type="PANTHER" id="PTHR14430:SF0">
    <property type="entry name" value="SEC2P DOMAIN-CONTAINING PROTEIN"/>
    <property type="match status" value="1"/>
</dbReference>
<dbReference type="OrthoDB" id="1748564at2759"/>
<evidence type="ECO:0000256" key="1">
    <source>
        <dbReference type="ARBA" id="ARBA00023054"/>
    </source>
</evidence>
<dbReference type="Pfam" id="PF25555">
    <property type="entry name" value="RAB3A-like_C"/>
    <property type="match status" value="1"/>
</dbReference>
<dbReference type="GO" id="GO:0006887">
    <property type="term" value="P:exocytosis"/>
    <property type="evidence" value="ECO:0007669"/>
    <property type="project" value="TreeGrafter"/>
</dbReference>
<feature type="region of interest" description="Disordered" evidence="3">
    <location>
        <begin position="1"/>
        <end position="87"/>
    </location>
</feature>
<evidence type="ECO:0000313" key="6">
    <source>
        <dbReference type="Proteomes" id="UP000028524"/>
    </source>
</evidence>
<dbReference type="InParanoid" id="A0A084QZM7"/>
<keyword evidence="6" id="KW-1185">Reference proteome</keyword>
<feature type="region of interest" description="Disordered" evidence="3">
    <location>
        <begin position="348"/>
        <end position="393"/>
    </location>
</feature>
<feature type="region of interest" description="Disordered" evidence="3">
    <location>
        <begin position="254"/>
        <end position="289"/>
    </location>
</feature>
<dbReference type="AlphaFoldDB" id="A0A084QZM7"/>
<dbReference type="Gene3D" id="6.10.140.910">
    <property type="match status" value="1"/>
</dbReference>
<evidence type="ECO:0000259" key="4">
    <source>
        <dbReference type="Pfam" id="PF06428"/>
    </source>
</evidence>
<dbReference type="PANTHER" id="PTHR14430">
    <property type="entry name" value="RABIN3-RELATED"/>
    <property type="match status" value="1"/>
</dbReference>
<feature type="compositionally biased region" description="Basic and acidic residues" evidence="3">
    <location>
        <begin position="65"/>
        <end position="87"/>
    </location>
</feature>
<dbReference type="OMA" id="CCEFTGY"/>
<feature type="compositionally biased region" description="Low complexity" evidence="3">
    <location>
        <begin position="39"/>
        <end position="50"/>
    </location>
</feature>
<feature type="compositionally biased region" description="Polar residues" evidence="3">
    <location>
        <begin position="274"/>
        <end position="288"/>
    </location>
</feature>
<feature type="compositionally biased region" description="Polar residues" evidence="3">
    <location>
        <begin position="1"/>
        <end position="10"/>
    </location>
</feature>
<accession>A0A084QZM7</accession>
<evidence type="ECO:0000256" key="2">
    <source>
        <dbReference type="SAM" id="Coils"/>
    </source>
</evidence>
<dbReference type="EMBL" id="KL659484">
    <property type="protein sequence ID" value="KFA69412.1"/>
    <property type="molecule type" value="Genomic_DNA"/>
</dbReference>
<feature type="compositionally biased region" description="Polar residues" evidence="3">
    <location>
        <begin position="627"/>
        <end position="665"/>
    </location>
</feature>
<feature type="coiled-coil region" evidence="2">
    <location>
        <begin position="112"/>
        <end position="250"/>
    </location>
</feature>
<dbReference type="SUPFAM" id="SSF144284">
    <property type="entry name" value="Sec2 N-terminal region"/>
    <property type="match status" value="1"/>
</dbReference>
<dbReference type="GO" id="GO:0070319">
    <property type="term" value="C:Golgi to plasma membrane transport vesicle"/>
    <property type="evidence" value="ECO:0007669"/>
    <property type="project" value="TreeGrafter"/>
</dbReference>
<dbReference type="InterPro" id="IPR040351">
    <property type="entry name" value="RAB3IL/RAB3IP/Sec2"/>
</dbReference>
<feature type="region of interest" description="Disordered" evidence="3">
    <location>
        <begin position="557"/>
        <end position="665"/>
    </location>
</feature>
<dbReference type="GO" id="GO:0005085">
    <property type="term" value="F:guanyl-nucleotide exchange factor activity"/>
    <property type="evidence" value="ECO:0007669"/>
    <property type="project" value="InterPro"/>
</dbReference>
<sequence>MAAPNWTPSPDRTYGHFSSVSVSSSPAPQKPRAAVKYASTSQLPTLSSPPARRSLDDEMSTLPDPRNRSHPSDSDEGDSSPRHHPDLSNEVAMLSTKLINAINHQTVLDDTLSATRHELETANKRVRELEAQVASQREMLAGDVWVRRSIVDAEKRAMQSKVAEEAAKRTATEEEKKKIEQELESLSTALFEEANNMVIRAKEDAQAEQEVVQRKNDQLRAQLADNEGLLKSQQEQLSELKQVMEMMLTEQDDQVHGTAPSSPGFSKPDIGEGESTTIADGTVNSPTTEALPAAHPTSFQHLIQPVLRTDLNFYQDFVTLARISRKRSGSRVSSGSIGGINALSMALGGSTSSAHPSNSSTTSFTTAATSSSAPQSPNTPASTVSAGSAPGMPLPTLRETRFFKRILAEDIEPTLRLDVAPGLSWLNRRSVINAVSDGSLVVEPVPATTSYVMITKPQHYPCSLCGETRKDPAYLRNHRFKISETDSAQRYPLCKYCLARVRSTCELIGFLRMLKDGHWRADTEDHEKAAWEESVRLREQMFWARIGGGVVPATQIGTASEAGRSPRVSTEQDRAVDATSIASNGPAKDEDASIISPKDVTIGASLSPQDDSAADDADTITEPHTPPKQTDSSNSPRNSTQPPEGNSISGSEATNRLSITIPSKE</sequence>
<dbReference type="Proteomes" id="UP000028524">
    <property type="component" value="Unassembled WGS sequence"/>
</dbReference>
<feature type="compositionally biased region" description="Low complexity" evidence="3">
    <location>
        <begin position="350"/>
        <end position="383"/>
    </location>
</feature>
<dbReference type="STRING" id="1283841.A0A084QZM7"/>
<protein>
    <recommendedName>
        <fullName evidence="4">GDP/GTP exchange factor Sec2 N-terminal domain-containing protein</fullName>
    </recommendedName>
</protein>
<dbReference type="InterPro" id="IPR009449">
    <property type="entry name" value="Sec2_N"/>
</dbReference>
<dbReference type="HOGENOM" id="CLU_009486_1_0_1"/>
<reference evidence="5 6" key="1">
    <citation type="journal article" date="2014" name="BMC Genomics">
        <title>Comparative genome sequencing reveals chemotype-specific gene clusters in the toxigenic black mold Stachybotrys.</title>
        <authorList>
            <person name="Semeiks J."/>
            <person name="Borek D."/>
            <person name="Otwinowski Z."/>
            <person name="Grishin N.V."/>
        </authorList>
    </citation>
    <scope>NUCLEOTIDE SEQUENCE [LARGE SCALE GENOMIC DNA]</scope>
    <source>
        <strain evidence="5 6">IBT 40285</strain>
    </source>
</reference>
<name>A0A084QZM7_STAC4</name>
<dbReference type="Pfam" id="PF06428">
    <property type="entry name" value="Sec2p"/>
    <property type="match status" value="1"/>
</dbReference>
<gene>
    <name evidence="5" type="ORF">S40285_07650</name>
</gene>
<organism evidence="5 6">
    <name type="scientific">Stachybotrys chlorohalonatus (strain IBT 40285)</name>
    <dbReference type="NCBI Taxonomy" id="1283841"/>
    <lineage>
        <taxon>Eukaryota</taxon>
        <taxon>Fungi</taxon>
        <taxon>Dikarya</taxon>
        <taxon>Ascomycota</taxon>
        <taxon>Pezizomycotina</taxon>
        <taxon>Sordariomycetes</taxon>
        <taxon>Hypocreomycetidae</taxon>
        <taxon>Hypocreales</taxon>
        <taxon>Stachybotryaceae</taxon>
        <taxon>Stachybotrys</taxon>
    </lineage>
</organism>
<feature type="domain" description="GDP/GTP exchange factor Sec2 N-terminal" evidence="4">
    <location>
        <begin position="105"/>
        <end position="247"/>
    </location>
</feature>
<evidence type="ECO:0000313" key="5">
    <source>
        <dbReference type="EMBL" id="KFA69412.1"/>
    </source>
</evidence>
<evidence type="ECO:0000256" key="3">
    <source>
        <dbReference type="SAM" id="MobiDB-lite"/>
    </source>
</evidence>